<reference evidence="2" key="2">
    <citation type="submission" date="2020-09" db="EMBL/GenBank/DDBJ databases">
        <authorList>
            <person name="Sun Q."/>
            <person name="Zhou Y."/>
        </authorList>
    </citation>
    <scope>NUCLEOTIDE SEQUENCE</scope>
    <source>
        <strain evidence="2">CGMCC 1.6293</strain>
    </source>
</reference>
<dbReference type="RefSeq" id="WP_028285373.1">
    <property type="nucleotide sequence ID" value="NZ_BMLF01000001.1"/>
</dbReference>
<keyword evidence="1" id="KW-0472">Membrane</keyword>
<reference evidence="2" key="1">
    <citation type="journal article" date="2014" name="Int. J. Syst. Evol. Microbiol.">
        <title>Complete genome sequence of Corynebacterium casei LMG S-19264T (=DSM 44701T), isolated from a smear-ripened cheese.</title>
        <authorList>
            <consortium name="US DOE Joint Genome Institute (JGI-PGF)"/>
            <person name="Walter F."/>
            <person name="Albersmeier A."/>
            <person name="Kalinowski J."/>
            <person name="Ruckert C."/>
        </authorList>
    </citation>
    <scope>NUCLEOTIDE SEQUENCE</scope>
    <source>
        <strain evidence="2">CGMCC 1.6293</strain>
    </source>
</reference>
<dbReference type="EMBL" id="BMLF01000001">
    <property type="protein sequence ID" value="GGL85458.1"/>
    <property type="molecule type" value="Genomic_DNA"/>
</dbReference>
<evidence type="ECO:0000313" key="2">
    <source>
        <dbReference type="EMBL" id="GGL85458.1"/>
    </source>
</evidence>
<evidence type="ECO:0000313" key="3">
    <source>
        <dbReference type="Proteomes" id="UP000649829"/>
    </source>
</evidence>
<proteinExistence type="predicted"/>
<organism evidence="2 3">
    <name type="scientific">Pseudooceanicola nanhaiensis</name>
    <dbReference type="NCBI Taxonomy" id="375761"/>
    <lineage>
        <taxon>Bacteria</taxon>
        <taxon>Pseudomonadati</taxon>
        <taxon>Pseudomonadota</taxon>
        <taxon>Alphaproteobacteria</taxon>
        <taxon>Rhodobacterales</taxon>
        <taxon>Paracoccaceae</taxon>
        <taxon>Pseudooceanicola</taxon>
    </lineage>
</organism>
<sequence length="124" mass="12969">MRSAALVLGLIGGLLGLFVGMFSYGYTEAIEHYGEMPGLFEQVANVDLIRTVSFLSPLLAIAGAGMAKVRALWGGVLLVASAVGMFVAFGVNVFTLFPMGFCAVAGLMALAGAQPDEPKAHFQR</sequence>
<evidence type="ECO:0000256" key="1">
    <source>
        <dbReference type="SAM" id="Phobius"/>
    </source>
</evidence>
<dbReference type="Proteomes" id="UP000649829">
    <property type="component" value="Unassembled WGS sequence"/>
</dbReference>
<dbReference type="AlphaFoldDB" id="A0A917W9L1"/>
<feature type="transmembrane region" description="Helical" evidence="1">
    <location>
        <begin position="95"/>
        <end position="113"/>
    </location>
</feature>
<name>A0A917W9L1_9RHOB</name>
<keyword evidence="1" id="KW-1133">Transmembrane helix</keyword>
<evidence type="ECO:0008006" key="4">
    <source>
        <dbReference type="Google" id="ProtNLM"/>
    </source>
</evidence>
<keyword evidence="3" id="KW-1185">Reference proteome</keyword>
<protein>
    <recommendedName>
        <fullName evidence="4">DUF4064 domain-containing protein</fullName>
    </recommendedName>
</protein>
<gene>
    <name evidence="2" type="ORF">GCM10011534_04220</name>
</gene>
<keyword evidence="1" id="KW-0812">Transmembrane</keyword>
<accession>A0A917W9L1</accession>
<comment type="caution">
    <text evidence="2">The sequence shown here is derived from an EMBL/GenBank/DDBJ whole genome shotgun (WGS) entry which is preliminary data.</text>
</comment>
<feature type="transmembrane region" description="Helical" evidence="1">
    <location>
        <begin position="71"/>
        <end position="89"/>
    </location>
</feature>